<dbReference type="PROSITE" id="PS51257">
    <property type="entry name" value="PROKAR_LIPOPROTEIN"/>
    <property type="match status" value="1"/>
</dbReference>
<protein>
    <recommendedName>
        <fullName evidence="4">Lipoprotein</fullName>
    </recommendedName>
</protein>
<evidence type="ECO:0008006" key="4">
    <source>
        <dbReference type="Google" id="ProtNLM"/>
    </source>
</evidence>
<evidence type="ECO:0000256" key="1">
    <source>
        <dbReference type="SAM" id="SignalP"/>
    </source>
</evidence>
<dbReference type="RefSeq" id="WP_160335364.1">
    <property type="nucleotide sequence ID" value="NZ_CALPCR010000001.1"/>
</dbReference>
<accession>A0A6L6YJN9</accession>
<keyword evidence="1" id="KW-0732">Signal</keyword>
<feature type="signal peptide" evidence="1">
    <location>
        <begin position="1"/>
        <end position="27"/>
    </location>
</feature>
<feature type="chain" id="PRO_5026756849" description="Lipoprotein" evidence="1">
    <location>
        <begin position="28"/>
        <end position="118"/>
    </location>
</feature>
<dbReference type="AlphaFoldDB" id="A0A6L6YJN9"/>
<reference evidence="2 3" key="1">
    <citation type="submission" date="2019-12" db="EMBL/GenBank/DDBJ databases">
        <title>Microbes associate with the intestines of laboratory mice.</title>
        <authorList>
            <person name="Navarre W."/>
            <person name="Wong E."/>
        </authorList>
    </citation>
    <scope>NUCLEOTIDE SEQUENCE [LARGE SCALE GENOMIC DNA]</scope>
    <source>
        <strain evidence="2 3">NM82_D38</strain>
    </source>
</reference>
<dbReference type="EMBL" id="WSRP01000018">
    <property type="protein sequence ID" value="MVX56933.1"/>
    <property type="molecule type" value="Genomic_DNA"/>
</dbReference>
<evidence type="ECO:0000313" key="2">
    <source>
        <dbReference type="EMBL" id="MVX56933.1"/>
    </source>
</evidence>
<keyword evidence="3" id="KW-1185">Reference proteome</keyword>
<name>A0A6L6YJN9_9BURK</name>
<dbReference type="OrthoDB" id="9155580at2"/>
<gene>
    <name evidence="2" type="ORF">E5987_06890</name>
</gene>
<sequence>MVKRILLLTAALAAAILAGCTSAPSHRSPFEAKADRDGLDPLIDAPLRTQAVCKGTGLFSAGMKLGGFSFECPDLDVVATMNELRDAGWRVETIRIGHQEVDSEESGSQLTVTMRKVY</sequence>
<organism evidence="2 3">
    <name type="scientific">Parasutterella muris</name>
    <dbReference type="NCBI Taxonomy" id="2565572"/>
    <lineage>
        <taxon>Bacteria</taxon>
        <taxon>Pseudomonadati</taxon>
        <taxon>Pseudomonadota</taxon>
        <taxon>Betaproteobacteria</taxon>
        <taxon>Burkholderiales</taxon>
        <taxon>Sutterellaceae</taxon>
        <taxon>Parasutterella</taxon>
    </lineage>
</organism>
<comment type="caution">
    <text evidence="2">The sequence shown here is derived from an EMBL/GenBank/DDBJ whole genome shotgun (WGS) entry which is preliminary data.</text>
</comment>
<proteinExistence type="predicted"/>
<dbReference type="Proteomes" id="UP000472580">
    <property type="component" value="Unassembled WGS sequence"/>
</dbReference>
<evidence type="ECO:0000313" key="3">
    <source>
        <dbReference type="Proteomes" id="UP000472580"/>
    </source>
</evidence>